<keyword evidence="3" id="KW-0813">Transport</keyword>
<dbReference type="PANTHER" id="PTHR30483">
    <property type="entry name" value="LEUCINE-SPECIFIC-BINDING PROTEIN"/>
    <property type="match status" value="1"/>
</dbReference>
<evidence type="ECO:0000256" key="3">
    <source>
        <dbReference type="ARBA" id="ARBA00022970"/>
    </source>
</evidence>
<dbReference type="AlphaFoldDB" id="A0A4R7C7U5"/>
<evidence type="ECO:0000256" key="1">
    <source>
        <dbReference type="ARBA" id="ARBA00010062"/>
    </source>
</evidence>
<evidence type="ECO:0000313" key="7">
    <source>
        <dbReference type="Proteomes" id="UP000295122"/>
    </source>
</evidence>
<comment type="similarity">
    <text evidence="1">Belongs to the leucine-binding protein family.</text>
</comment>
<dbReference type="Pfam" id="PF13458">
    <property type="entry name" value="Peripla_BP_6"/>
    <property type="match status" value="1"/>
</dbReference>
<comment type="caution">
    <text evidence="6">The sequence shown here is derived from an EMBL/GenBank/DDBJ whole genome shotgun (WGS) entry which is preliminary data.</text>
</comment>
<dbReference type="InterPro" id="IPR028082">
    <property type="entry name" value="Peripla_BP_I"/>
</dbReference>
<dbReference type="InterPro" id="IPR051010">
    <property type="entry name" value="BCAA_transport"/>
</dbReference>
<dbReference type="InterPro" id="IPR028081">
    <property type="entry name" value="Leu-bd"/>
</dbReference>
<dbReference type="SUPFAM" id="SSF53822">
    <property type="entry name" value="Periplasmic binding protein-like I"/>
    <property type="match status" value="1"/>
</dbReference>
<gene>
    <name evidence="6" type="ORF">EV668_0138</name>
</gene>
<protein>
    <submittedName>
        <fullName evidence="6">Amino acid/amide ABC transporter substrate-binding protein (HAAT family)</fullName>
    </submittedName>
</protein>
<feature type="chain" id="PRO_5020473124" evidence="4">
    <location>
        <begin position="24"/>
        <end position="387"/>
    </location>
</feature>
<dbReference type="CDD" id="cd06336">
    <property type="entry name" value="PBP1_ABC_ligand_binding-like"/>
    <property type="match status" value="1"/>
</dbReference>
<evidence type="ECO:0000256" key="2">
    <source>
        <dbReference type="ARBA" id="ARBA00022729"/>
    </source>
</evidence>
<dbReference type="GO" id="GO:0006865">
    <property type="term" value="P:amino acid transport"/>
    <property type="evidence" value="ECO:0007669"/>
    <property type="project" value="UniProtKB-KW"/>
</dbReference>
<keyword evidence="2 4" id="KW-0732">Signal</keyword>
<reference evidence="6 7" key="1">
    <citation type="submission" date="2019-03" db="EMBL/GenBank/DDBJ databases">
        <title>Genomic Encyclopedia of Type Strains, Phase IV (KMG-IV): sequencing the most valuable type-strain genomes for metagenomic binning, comparative biology and taxonomic classification.</title>
        <authorList>
            <person name="Goeker M."/>
        </authorList>
    </citation>
    <scope>NUCLEOTIDE SEQUENCE [LARGE SCALE GENOMIC DNA]</scope>
    <source>
        <strain evidence="6 7">DSM 25903</strain>
    </source>
</reference>
<evidence type="ECO:0000259" key="5">
    <source>
        <dbReference type="Pfam" id="PF13458"/>
    </source>
</evidence>
<evidence type="ECO:0000256" key="4">
    <source>
        <dbReference type="SAM" id="SignalP"/>
    </source>
</evidence>
<evidence type="ECO:0000313" key="6">
    <source>
        <dbReference type="EMBL" id="TDR92896.1"/>
    </source>
</evidence>
<dbReference type="RefSeq" id="WP_245512747.1">
    <property type="nucleotide sequence ID" value="NZ_SNZR01000011.1"/>
</dbReference>
<name>A0A4R7C7U5_9HYPH</name>
<dbReference type="Proteomes" id="UP000295122">
    <property type="component" value="Unassembled WGS sequence"/>
</dbReference>
<keyword evidence="3" id="KW-0029">Amino-acid transport</keyword>
<dbReference type="EMBL" id="SNZR01000011">
    <property type="protein sequence ID" value="TDR92896.1"/>
    <property type="molecule type" value="Genomic_DNA"/>
</dbReference>
<organism evidence="6 7">
    <name type="scientific">Enterovirga rhinocerotis</name>
    <dbReference type="NCBI Taxonomy" id="1339210"/>
    <lineage>
        <taxon>Bacteria</taxon>
        <taxon>Pseudomonadati</taxon>
        <taxon>Pseudomonadota</taxon>
        <taxon>Alphaproteobacteria</taxon>
        <taxon>Hyphomicrobiales</taxon>
        <taxon>Methylobacteriaceae</taxon>
        <taxon>Enterovirga</taxon>
    </lineage>
</organism>
<dbReference type="PANTHER" id="PTHR30483:SF6">
    <property type="entry name" value="PERIPLASMIC BINDING PROTEIN OF ABC TRANSPORTER FOR NATURAL AMINO ACIDS"/>
    <property type="match status" value="1"/>
</dbReference>
<keyword evidence="7" id="KW-1185">Reference proteome</keyword>
<dbReference type="Gene3D" id="3.40.50.2300">
    <property type="match status" value="2"/>
</dbReference>
<proteinExistence type="inferred from homology"/>
<feature type="domain" description="Leucine-binding protein" evidence="5">
    <location>
        <begin position="26"/>
        <end position="373"/>
    </location>
</feature>
<feature type="signal peptide" evidence="4">
    <location>
        <begin position="1"/>
        <end position="23"/>
    </location>
</feature>
<accession>A0A4R7C7U5</accession>
<sequence length="387" mass="41652">MRYATMSGVTGVLAALLAAPASAAEPLRIGVHASFSGAAAIFAQGMQSAGELAAEDVKSAGGLKIGGKTYEITLKAYDDKYKAQDAVTTMDRLIHEDNIRFVIGPLGSAAAVATRQKTSDAKVMTFTMAFSHRALGAEAPYAFRPVVTTGEFTDAQLDWVLKQAPVKKVRALLPNDETGQQMGAAGQKAYRSRGVTLDVDYFERERVDFVPLLTRVLPQADALEIGGVAPLTTGLIIKQARELGYKNPIFITGGDVTAEVVKVAGKQATEGVYIHIPLDPKRPETAAFIARYTKKYGHAPNGFTPFFYAAMQMLLQSIRNVDSVEDTGRIAKELASLKDFPTVLGRARWSGEKAYGINHQIDLPFYVGQIRNGEAVTMATCDPAACR</sequence>